<dbReference type="OrthoDB" id="7173315at2"/>
<keyword evidence="5" id="KW-1185">Reference proteome</keyword>
<dbReference type="Gene3D" id="3.30.2310.20">
    <property type="entry name" value="RelE-like"/>
    <property type="match status" value="1"/>
</dbReference>
<dbReference type="PIRSF" id="PIRSF029218">
    <property type="entry name" value="ParE"/>
    <property type="match status" value="1"/>
</dbReference>
<dbReference type="PATRIC" id="fig|1727163.4.peg.1237"/>
<dbReference type="InterPro" id="IPR028344">
    <property type="entry name" value="ParE1/4"/>
</dbReference>
<dbReference type="PANTHER" id="PTHR33755:SF9">
    <property type="entry name" value="TOXIN PARE1"/>
    <property type="match status" value="1"/>
</dbReference>
<keyword evidence="2" id="KW-1277">Toxin-antitoxin system</keyword>
<dbReference type="InterPro" id="IPR051803">
    <property type="entry name" value="TA_system_RelE-like_toxin"/>
</dbReference>
<dbReference type="RefSeq" id="WP_067544728.1">
    <property type="nucleotide sequence ID" value="NZ_CP012836.1"/>
</dbReference>
<comment type="similarity">
    <text evidence="1 3">Belongs to the RelE toxin family.</text>
</comment>
<evidence type="ECO:0000256" key="1">
    <source>
        <dbReference type="ARBA" id="ARBA00006226"/>
    </source>
</evidence>
<dbReference type="InterPro" id="IPR035093">
    <property type="entry name" value="RelE/ParE_toxin_dom_sf"/>
</dbReference>
<protein>
    <recommendedName>
        <fullName evidence="3">Toxin</fullName>
    </recommendedName>
</protein>
<dbReference type="PANTHER" id="PTHR33755">
    <property type="entry name" value="TOXIN PARE1-RELATED"/>
    <property type="match status" value="1"/>
</dbReference>
<dbReference type="STRING" id="1727163.AO498_05950"/>
<evidence type="ECO:0000313" key="5">
    <source>
        <dbReference type="Proteomes" id="UP000073816"/>
    </source>
</evidence>
<dbReference type="InterPro" id="IPR007712">
    <property type="entry name" value="RelE/ParE_toxin"/>
</dbReference>
<sequence>MPKYDFLISIKAKEDLQRIWEYTFENWSENQADDYYLSIVNKIEQICDHPFSGIDCDFIRAGYRKAWIKSHVIFYRLASNHTIEIIRILHQKQDVNPDLFL</sequence>
<name>A0A142ELE2_9BACT</name>
<reference evidence="4 5" key="2">
    <citation type="journal article" date="2016" name="Genome Announc.">
        <title>Complete Genome Sequence of Algoriphagus sp. Strain M8-2, Isolated from a Brackish Lake.</title>
        <authorList>
            <person name="Muraguchi Y."/>
            <person name="Kushimoto K."/>
            <person name="Ohtsubo Y."/>
            <person name="Suzuki T."/>
            <person name="Dohra H."/>
            <person name="Kimbara K."/>
            <person name="Shintani M."/>
        </authorList>
    </citation>
    <scope>NUCLEOTIDE SEQUENCE [LARGE SCALE GENOMIC DNA]</scope>
    <source>
        <strain evidence="4 5">M8-2</strain>
    </source>
</reference>
<accession>A0A142ELE2</accession>
<evidence type="ECO:0000256" key="3">
    <source>
        <dbReference type="PIRNR" id="PIRNR029218"/>
    </source>
</evidence>
<gene>
    <name evidence="4" type="ORF">AO498_05950</name>
</gene>
<dbReference type="Proteomes" id="UP000073816">
    <property type="component" value="Chromosome"/>
</dbReference>
<organism evidence="4 5">
    <name type="scientific">Algoriphagus sanaruensis</name>
    <dbReference type="NCBI Taxonomy" id="1727163"/>
    <lineage>
        <taxon>Bacteria</taxon>
        <taxon>Pseudomonadati</taxon>
        <taxon>Bacteroidota</taxon>
        <taxon>Cytophagia</taxon>
        <taxon>Cytophagales</taxon>
        <taxon>Cyclobacteriaceae</taxon>
        <taxon>Algoriphagus</taxon>
    </lineage>
</organism>
<dbReference type="Pfam" id="PF05016">
    <property type="entry name" value="ParE_toxin"/>
    <property type="match status" value="1"/>
</dbReference>
<reference evidence="5" key="1">
    <citation type="submission" date="2015-09" db="EMBL/GenBank/DDBJ databases">
        <title>Complete sequence of Algoriphagus sp. M8-2.</title>
        <authorList>
            <person name="Shintani M."/>
        </authorList>
    </citation>
    <scope>NUCLEOTIDE SEQUENCE [LARGE SCALE GENOMIC DNA]</scope>
    <source>
        <strain evidence="5">M8-2</strain>
    </source>
</reference>
<evidence type="ECO:0000256" key="2">
    <source>
        <dbReference type="ARBA" id="ARBA00022649"/>
    </source>
</evidence>
<proteinExistence type="inferred from homology"/>
<dbReference type="KEGG" id="alm:AO498_05950"/>
<evidence type="ECO:0000313" key="4">
    <source>
        <dbReference type="EMBL" id="AMQ55947.1"/>
    </source>
</evidence>
<dbReference type="AlphaFoldDB" id="A0A142ELE2"/>
<dbReference type="EMBL" id="CP012836">
    <property type="protein sequence ID" value="AMQ55947.1"/>
    <property type="molecule type" value="Genomic_DNA"/>
</dbReference>